<protein>
    <submittedName>
        <fullName evidence="1">Immunity 22 family protein</fullName>
    </submittedName>
</protein>
<organism evidence="1 2">
    <name type="scientific">Chitinophaga oryzae</name>
    <dbReference type="NCBI Taxonomy" id="2725414"/>
    <lineage>
        <taxon>Bacteria</taxon>
        <taxon>Pseudomonadati</taxon>
        <taxon>Bacteroidota</taxon>
        <taxon>Chitinophagia</taxon>
        <taxon>Chitinophagales</taxon>
        <taxon>Chitinophagaceae</taxon>
        <taxon>Chitinophaga</taxon>
    </lineage>
</organism>
<dbReference type="Proteomes" id="UP000502421">
    <property type="component" value="Chromosome"/>
</dbReference>
<evidence type="ECO:0000313" key="1">
    <source>
        <dbReference type="EMBL" id="QJB32947.1"/>
    </source>
</evidence>
<reference evidence="2" key="1">
    <citation type="submission" date="2020-04" db="EMBL/GenBank/DDBJ databases">
        <authorList>
            <person name="Kittiwongwattana C."/>
        </authorList>
    </citation>
    <scope>NUCLEOTIDE SEQUENCE [LARGE SCALE GENOMIC DNA]</scope>
    <source>
        <strain evidence="2">1310</strain>
    </source>
</reference>
<name>A0AAE6ZIU1_9BACT</name>
<evidence type="ECO:0000313" key="2">
    <source>
        <dbReference type="Proteomes" id="UP000502421"/>
    </source>
</evidence>
<dbReference type="Pfam" id="PF14112">
    <property type="entry name" value="DUF4284"/>
    <property type="match status" value="1"/>
</dbReference>
<dbReference type="KEGG" id="coy:HF329_17140"/>
<proteinExistence type="predicted"/>
<dbReference type="RefSeq" id="WP_168805631.1">
    <property type="nucleotide sequence ID" value="NZ_CP051205.1"/>
</dbReference>
<dbReference type="AlphaFoldDB" id="A0AAE6ZIU1"/>
<gene>
    <name evidence="1" type="ORF">HF329_17140</name>
</gene>
<dbReference type="InterPro" id="IPR025560">
    <property type="entry name" value="Imm22"/>
</dbReference>
<sequence>MGKLHIWVGNFESEALFEKYLDQRQYLEAWAVYDHAPPTGDPQQDAEPDKAGRCEFCKETGMDTYDEDAIIVRYYDNFIDAAVVAEDTNADEAALAKLWKKHKPADVNALIAYGDNELSAKKAAGTKRMQYLGSVEETVAGDAGVHHLWVGEKEMLTEKAAGFKNGQPKKIIKALGLNEQEVAAITFYYSGQKEKPDEMIITQIEDFTIAEKMILKADKMKITAAVNALLDIVVNKRAAIDAAAMSDVLGMKYIGKFE</sequence>
<accession>A0AAE6ZIU1</accession>
<dbReference type="EMBL" id="CP051205">
    <property type="protein sequence ID" value="QJB32947.1"/>
    <property type="molecule type" value="Genomic_DNA"/>
</dbReference>